<proteinExistence type="predicted"/>
<accession>A0A4D6M5Q4</accession>
<feature type="transmembrane region" description="Helical" evidence="1">
    <location>
        <begin position="42"/>
        <end position="64"/>
    </location>
</feature>
<dbReference type="Proteomes" id="UP000501690">
    <property type="component" value="Linkage Group LG6"/>
</dbReference>
<keyword evidence="1" id="KW-0812">Transmembrane</keyword>
<gene>
    <name evidence="2" type="ORF">DEO72_LG6g869</name>
</gene>
<reference evidence="2 3" key="1">
    <citation type="submission" date="2019-04" db="EMBL/GenBank/DDBJ databases">
        <title>An improved genome assembly and genetic linkage map for asparagus bean, Vigna unguiculata ssp. sesquipedialis.</title>
        <authorList>
            <person name="Xia Q."/>
            <person name="Zhang R."/>
            <person name="Dong Y."/>
        </authorList>
    </citation>
    <scope>NUCLEOTIDE SEQUENCE [LARGE SCALE GENOMIC DNA]</scope>
    <source>
        <tissue evidence="2">Leaf</tissue>
    </source>
</reference>
<keyword evidence="1" id="KW-1133">Transmembrane helix</keyword>
<evidence type="ECO:0000313" key="2">
    <source>
        <dbReference type="EMBL" id="QCD96167.1"/>
    </source>
</evidence>
<keyword evidence="1" id="KW-0472">Membrane</keyword>
<keyword evidence="3" id="KW-1185">Reference proteome</keyword>
<evidence type="ECO:0000313" key="3">
    <source>
        <dbReference type="Proteomes" id="UP000501690"/>
    </source>
</evidence>
<organism evidence="2 3">
    <name type="scientific">Vigna unguiculata</name>
    <name type="common">Cowpea</name>
    <dbReference type="NCBI Taxonomy" id="3917"/>
    <lineage>
        <taxon>Eukaryota</taxon>
        <taxon>Viridiplantae</taxon>
        <taxon>Streptophyta</taxon>
        <taxon>Embryophyta</taxon>
        <taxon>Tracheophyta</taxon>
        <taxon>Spermatophyta</taxon>
        <taxon>Magnoliopsida</taxon>
        <taxon>eudicotyledons</taxon>
        <taxon>Gunneridae</taxon>
        <taxon>Pentapetalae</taxon>
        <taxon>rosids</taxon>
        <taxon>fabids</taxon>
        <taxon>Fabales</taxon>
        <taxon>Fabaceae</taxon>
        <taxon>Papilionoideae</taxon>
        <taxon>50 kb inversion clade</taxon>
        <taxon>NPAAA clade</taxon>
        <taxon>indigoferoid/millettioid clade</taxon>
        <taxon>Phaseoleae</taxon>
        <taxon>Vigna</taxon>
    </lineage>
</organism>
<dbReference type="AlphaFoldDB" id="A0A4D6M5Q4"/>
<name>A0A4D6M5Q4_VIGUN</name>
<dbReference type="EMBL" id="CP039350">
    <property type="protein sequence ID" value="QCD96167.1"/>
    <property type="molecule type" value="Genomic_DNA"/>
</dbReference>
<evidence type="ECO:0000256" key="1">
    <source>
        <dbReference type="SAM" id="Phobius"/>
    </source>
</evidence>
<protein>
    <submittedName>
        <fullName evidence="2">Uncharacterized protein</fullName>
    </submittedName>
</protein>
<sequence length="128" mass="14118">MVELVESLKRPSSGLILALVQTGSLEEPLTFFRLYDFLQASIVQICVAGACGAAHLCVTVVMLMKMWCEVKRYSGEDALRVLPWRFHDCCCHGGGAQTTPVQICIVDVGGVAPTTMAARRRRWWLGFA</sequence>